<proteinExistence type="predicted"/>
<name>A0A085LSC4_9BILA</name>
<dbReference type="AlphaFoldDB" id="A0A085LSC4"/>
<protein>
    <submittedName>
        <fullName evidence="1">Uncharacterized protein</fullName>
    </submittedName>
</protein>
<keyword evidence="2" id="KW-1185">Reference proteome</keyword>
<sequence length="108" mass="11984">MKKKWPFNKRTSFKTTRDVLTASSPSALTATTGPICLQSSIPFAYGLRCHSSPLAYHTVPCLMNTAGMLPMIGRYDSYVCGNHSLRRHATGMQTMQGKYDCRCMDITA</sequence>
<dbReference type="EMBL" id="KL363312">
    <property type="protein sequence ID" value="KFD47870.1"/>
    <property type="molecule type" value="Genomic_DNA"/>
</dbReference>
<organism evidence="1 2">
    <name type="scientific">Trichuris suis</name>
    <name type="common">pig whipworm</name>
    <dbReference type="NCBI Taxonomy" id="68888"/>
    <lineage>
        <taxon>Eukaryota</taxon>
        <taxon>Metazoa</taxon>
        <taxon>Ecdysozoa</taxon>
        <taxon>Nematoda</taxon>
        <taxon>Enoplea</taxon>
        <taxon>Dorylaimia</taxon>
        <taxon>Trichinellida</taxon>
        <taxon>Trichuridae</taxon>
        <taxon>Trichuris</taxon>
    </lineage>
</organism>
<reference evidence="1 2" key="1">
    <citation type="journal article" date="2014" name="Nat. Genet.">
        <title>Genome and transcriptome of the porcine whipworm Trichuris suis.</title>
        <authorList>
            <person name="Jex A.R."/>
            <person name="Nejsum P."/>
            <person name="Schwarz E.M."/>
            <person name="Hu L."/>
            <person name="Young N.D."/>
            <person name="Hall R.S."/>
            <person name="Korhonen P.K."/>
            <person name="Liao S."/>
            <person name="Thamsborg S."/>
            <person name="Xia J."/>
            <person name="Xu P."/>
            <person name="Wang S."/>
            <person name="Scheerlinck J.P."/>
            <person name="Hofmann A."/>
            <person name="Sternberg P.W."/>
            <person name="Wang J."/>
            <person name="Gasser R.B."/>
        </authorList>
    </citation>
    <scope>NUCLEOTIDE SEQUENCE [LARGE SCALE GENOMIC DNA]</scope>
    <source>
        <strain evidence="1">DCEP-RM93M</strain>
    </source>
</reference>
<evidence type="ECO:0000313" key="2">
    <source>
        <dbReference type="Proteomes" id="UP000030764"/>
    </source>
</evidence>
<accession>A0A085LSC4</accession>
<dbReference type="Proteomes" id="UP000030764">
    <property type="component" value="Unassembled WGS sequence"/>
</dbReference>
<evidence type="ECO:0000313" key="1">
    <source>
        <dbReference type="EMBL" id="KFD47870.1"/>
    </source>
</evidence>
<gene>
    <name evidence="1" type="ORF">M513_11284</name>
</gene>